<dbReference type="GO" id="GO:0005737">
    <property type="term" value="C:cytoplasm"/>
    <property type="evidence" value="ECO:0007669"/>
    <property type="project" value="TreeGrafter"/>
</dbReference>
<dbReference type="PROSITE" id="PS50012">
    <property type="entry name" value="RCC1_3"/>
    <property type="match status" value="1"/>
</dbReference>
<dbReference type="InterPro" id="IPR009091">
    <property type="entry name" value="RCC1/BLIP-II"/>
</dbReference>
<comment type="caution">
    <text evidence="2">The sequence shown here is derived from an EMBL/GenBank/DDBJ whole genome shotgun (WGS) entry which is preliminary data.</text>
</comment>
<organism evidence="2 3">
    <name type="scientific">Symbiodinium microadriaticum</name>
    <name type="common">Dinoflagellate</name>
    <name type="synonym">Zooxanthella microadriatica</name>
    <dbReference type="NCBI Taxonomy" id="2951"/>
    <lineage>
        <taxon>Eukaryota</taxon>
        <taxon>Sar</taxon>
        <taxon>Alveolata</taxon>
        <taxon>Dinophyceae</taxon>
        <taxon>Suessiales</taxon>
        <taxon>Symbiodiniaceae</taxon>
        <taxon>Symbiodinium</taxon>
    </lineage>
</organism>
<evidence type="ECO:0000313" key="3">
    <source>
        <dbReference type="Proteomes" id="UP000186817"/>
    </source>
</evidence>
<dbReference type="InterPro" id="IPR000408">
    <property type="entry name" value="Reg_chr_condens"/>
</dbReference>
<dbReference type="AlphaFoldDB" id="A0A1Q9C3G7"/>
<dbReference type="Pfam" id="PF13540">
    <property type="entry name" value="RCC1_2"/>
    <property type="match status" value="3"/>
</dbReference>
<dbReference type="PRINTS" id="PR00633">
    <property type="entry name" value="RCCNDNSATION"/>
</dbReference>
<name>A0A1Q9C3G7_SYMMI</name>
<gene>
    <name evidence="2" type="primary">HERC1</name>
    <name evidence="2" type="ORF">AK812_SmicGene42468</name>
</gene>
<reference evidence="2 3" key="1">
    <citation type="submission" date="2016-02" db="EMBL/GenBank/DDBJ databases">
        <title>Genome analysis of coral dinoflagellate symbionts highlights evolutionary adaptations to a symbiotic lifestyle.</title>
        <authorList>
            <person name="Aranda M."/>
            <person name="Li Y."/>
            <person name="Liew Y.J."/>
            <person name="Baumgarten S."/>
            <person name="Simakov O."/>
            <person name="Wilson M."/>
            <person name="Piel J."/>
            <person name="Ashoor H."/>
            <person name="Bougouffa S."/>
            <person name="Bajic V.B."/>
            <person name="Ryu T."/>
            <person name="Ravasi T."/>
            <person name="Bayer T."/>
            <person name="Micklem G."/>
            <person name="Kim H."/>
            <person name="Bhak J."/>
            <person name="Lajeunesse T.C."/>
            <person name="Voolstra C.R."/>
        </authorList>
    </citation>
    <scope>NUCLEOTIDE SEQUENCE [LARGE SCALE GENOMIC DNA]</scope>
    <source>
        <strain evidence="2 3">CCMP2467</strain>
    </source>
</reference>
<sequence length="818" mass="88142">MPLSKSGSGELQREEFLICVRQQSELLESKTTRFKQSGSVTILTFYKKESWSSLNCKAEEPHKERAKVEAELLTLLGSTRQSKGYVGAMMPVHVTGVDNDVEVLSQKLASCPGYMLPATSGPDEQFRLMGAAWVQKAAALSGALYATVQGTASLQRDPSLWKLQELCDWRGTTGIPGRGVDNVHLEDFALQPYFAHVASSCHRGRPRLLQDRDKVQDVGDVRAGKNLAEGECASAAGSLPRMLRDTRIRLISALAKNLSVCAPCFVFLESGTRRDLQTRYLNFKLQLGVGVLDRAVPCEGRAPKGSTPGPTIPMRMVAGLMATLVLPLPLVGSEFREVAAGATHSCAWAVCWGAGDQLGLGRPGVAGQSPGQMEQLSAIDFGSGRSVRKLLAGYYVTCAWLDNGDIKCYGSSYASRASFGSTSDLSLGARPWTTGDLCPAVGEGSGYAILELGVGIYVPPANIFSTTIRHVCAIVVGGSVRCWGDNAAGNLGAEDSLDRDGVQHFLQNAVDLGGGQFATQLEVGAECSCAMLNNDTLKCWGRNDVGQLGLGHTSNVGDDGGEMGDSLPTVDLGAGRSVRQVSLGYLFGCALLDDDSLKCWGDNSVGQLGRGDTSAVGDSAGQMGDHLPAIDLGTGRAVHQVAVGHSFVCAVLDDASLKCWGSNSNGQLGLGHANNMGDGGSEMGDHLPTVDLGTGRTVIHVTAGYYHACAVLDNSAVKCWGLNDEGQLGLGHTNNDYFRHFYLINQNYQQQLKDDKYQFNQFHAYFLDIVIFDHPVEQQLDHNKHQCIQRWVHFIYVFSLWCHHDTIEHKHRRFVAQH</sequence>
<proteinExistence type="predicted"/>
<dbReference type="Gene3D" id="2.130.10.30">
    <property type="entry name" value="Regulator of chromosome condensation 1/beta-lactamase-inhibitor protein II"/>
    <property type="match status" value="3"/>
</dbReference>
<dbReference type="EMBL" id="LSRX01001762">
    <property type="protein sequence ID" value="OLP77461.1"/>
    <property type="molecule type" value="Genomic_DNA"/>
</dbReference>
<dbReference type="SUPFAM" id="SSF50985">
    <property type="entry name" value="RCC1/BLIP-II"/>
    <property type="match status" value="1"/>
</dbReference>
<dbReference type="PANTHER" id="PTHR45982:SF1">
    <property type="entry name" value="REGULATOR OF CHROMOSOME CONDENSATION"/>
    <property type="match status" value="1"/>
</dbReference>
<feature type="repeat" description="RCC1" evidence="1">
    <location>
        <begin position="655"/>
        <end position="714"/>
    </location>
</feature>
<dbReference type="InterPro" id="IPR051553">
    <property type="entry name" value="Ran_GTPase-activating"/>
</dbReference>
<dbReference type="OrthoDB" id="10256179at2759"/>
<keyword evidence="3" id="KW-1185">Reference proteome</keyword>
<dbReference type="GO" id="GO:0005085">
    <property type="term" value="F:guanyl-nucleotide exchange factor activity"/>
    <property type="evidence" value="ECO:0007669"/>
    <property type="project" value="TreeGrafter"/>
</dbReference>
<accession>A0A1Q9C3G7</accession>
<dbReference type="Proteomes" id="UP000186817">
    <property type="component" value="Unassembled WGS sequence"/>
</dbReference>
<protein>
    <submittedName>
        <fullName evidence="2">Putative E3 ubiquitin-protein ligase HERC1</fullName>
    </submittedName>
</protein>
<dbReference type="PANTHER" id="PTHR45982">
    <property type="entry name" value="REGULATOR OF CHROMOSOME CONDENSATION"/>
    <property type="match status" value="1"/>
</dbReference>
<evidence type="ECO:0000256" key="1">
    <source>
        <dbReference type="PROSITE-ProRule" id="PRU00235"/>
    </source>
</evidence>
<evidence type="ECO:0000313" key="2">
    <source>
        <dbReference type="EMBL" id="OLP77461.1"/>
    </source>
</evidence>